<proteinExistence type="predicted"/>
<accession>A0AAY4DHT3</accession>
<evidence type="ECO:0000256" key="3">
    <source>
        <dbReference type="ARBA" id="ARBA00023054"/>
    </source>
</evidence>
<dbReference type="GO" id="GO:0008017">
    <property type="term" value="F:microtubule binding"/>
    <property type="evidence" value="ECO:0007669"/>
    <property type="project" value="InterPro"/>
</dbReference>
<feature type="coiled-coil region" evidence="4">
    <location>
        <begin position="533"/>
        <end position="606"/>
    </location>
</feature>
<dbReference type="InterPro" id="IPR036872">
    <property type="entry name" value="CH_dom_sf"/>
</dbReference>
<dbReference type="PANTHER" id="PTHR18947">
    <property type="entry name" value="HOOK PROTEINS"/>
    <property type="match status" value="1"/>
</dbReference>
<keyword evidence="3 4" id="KW-0175">Coiled coil</keyword>
<dbReference type="Pfam" id="PF05622">
    <property type="entry name" value="HOOK"/>
    <property type="match status" value="1"/>
</dbReference>
<evidence type="ECO:0000313" key="8">
    <source>
        <dbReference type="Proteomes" id="UP000694580"/>
    </source>
</evidence>
<dbReference type="GeneTree" id="ENSGT00940000159251"/>
<dbReference type="GO" id="GO:0030705">
    <property type="term" value="P:cytoskeleton-dependent intracellular transport"/>
    <property type="evidence" value="ECO:0007669"/>
    <property type="project" value="InterPro"/>
</dbReference>
<comment type="subcellular location">
    <subcellularLocation>
        <location evidence="1">Cytoplasm</location>
    </subcellularLocation>
</comment>
<dbReference type="Pfam" id="PF19047">
    <property type="entry name" value="HOOK_N"/>
    <property type="match status" value="1"/>
</dbReference>
<feature type="domain" description="Hook C-terminal" evidence="5">
    <location>
        <begin position="137"/>
        <end position="661"/>
    </location>
</feature>
<evidence type="ECO:0000256" key="2">
    <source>
        <dbReference type="ARBA" id="ARBA00022490"/>
    </source>
</evidence>
<dbReference type="GO" id="GO:0031122">
    <property type="term" value="P:cytoplasmic microtubule organization"/>
    <property type="evidence" value="ECO:0007669"/>
    <property type="project" value="InterPro"/>
</dbReference>
<name>A0AAY4DHT3_9TELE</name>
<keyword evidence="8" id="KW-1185">Reference proteome</keyword>
<feature type="domain" description="HOOK N-terminal" evidence="6">
    <location>
        <begin position="15"/>
        <end position="56"/>
    </location>
</feature>
<dbReference type="Gene3D" id="1.10.418.10">
    <property type="entry name" value="Calponin-like domain"/>
    <property type="match status" value="1"/>
</dbReference>
<dbReference type="InterPro" id="IPR008636">
    <property type="entry name" value="Hook_C"/>
</dbReference>
<sequence length="671" mass="77365">AEAEGGTMEANKAALCDSLVVWLQTFSTPAPCKTLDDLTTGVAMSQALHQISWWRFRGRGLMSVSRCVRAVFPEYIQVIMTLEESVQHVVMTAIQELMNKESMLQFGAEAAGDTEQQMKKTLEDLSVLMAEKEELAQRCQELDAQVTILQEERNSLLAENDVLTDRASQLDSFNDPSTPSGKKHSQLQLQVEQLQEENFRLEAAKDDYRIHCEELEKQLIEIQHRNDELTSLAEESRALKDELDILRNCSDRAVKLEASVETYRKKLEGLSDLRRQVKVLEEKNMSYMQNTVSLEEELRKANAARAQLETYKRQVQELHRKLTEESRRADNLAFELKKFEERHEAVLKEREVSFTFTAFIRRPYPERLTISITGTVSLEQLRVKCLAQGHNGMFQTGSPAHDNLAAEMLPIEFREKFIRLQHENKMLRLQQEDSEGERITELQTQLEEARRGSSQLETEKRLNRERIHELQQQVEDLQKALQGQGDKAEDVSFSMFTIFTKMVQLNEAQDEIMKKKELLDDLQPDSTQNTVKLEELRVALKKKDDDMRAMEDRYKMYLEKARNVIRALDPKLNPASAEIQSLKNQLSEKDKRIIALERECEQAKLREYEEKLIVTAWYNKSLSFQKMAIESRLGGRTNSLVPSGQSFLAQQRQVTNARRAMSINVPATSSK</sequence>
<dbReference type="InterPro" id="IPR043936">
    <property type="entry name" value="HOOK_N"/>
</dbReference>
<dbReference type="FunFam" id="1.10.287.1490:FF:000091">
    <property type="entry name" value="Uncharacterized protein"/>
    <property type="match status" value="1"/>
</dbReference>
<evidence type="ECO:0000256" key="4">
    <source>
        <dbReference type="SAM" id="Coils"/>
    </source>
</evidence>
<evidence type="ECO:0000259" key="5">
    <source>
        <dbReference type="Pfam" id="PF05622"/>
    </source>
</evidence>
<dbReference type="GO" id="GO:0005813">
    <property type="term" value="C:centrosome"/>
    <property type="evidence" value="ECO:0007669"/>
    <property type="project" value="TreeGrafter"/>
</dbReference>
<dbReference type="Ensembl" id="ENSDCDT00010053922.1">
    <property type="protein sequence ID" value="ENSDCDP00010043846.1"/>
    <property type="gene ID" value="ENSDCDG00010026328.1"/>
</dbReference>
<feature type="coiled-coil region" evidence="4">
    <location>
        <begin position="439"/>
        <end position="487"/>
    </location>
</feature>
<dbReference type="GO" id="GO:0005737">
    <property type="term" value="C:cytoplasm"/>
    <property type="evidence" value="ECO:0007669"/>
    <property type="project" value="UniProtKB-SubCell"/>
</dbReference>
<dbReference type="GO" id="GO:0051959">
    <property type="term" value="F:dynein light intermediate chain binding"/>
    <property type="evidence" value="ECO:0007669"/>
    <property type="project" value="TreeGrafter"/>
</dbReference>
<dbReference type="PANTHER" id="PTHR18947:SF36">
    <property type="entry name" value="PROTEIN HOOK HOMOLOG 1"/>
    <property type="match status" value="1"/>
</dbReference>
<reference evidence="7 8" key="1">
    <citation type="submission" date="2020-06" db="EMBL/GenBank/DDBJ databases">
        <authorList>
            <consortium name="Wellcome Sanger Institute Data Sharing"/>
        </authorList>
    </citation>
    <scope>NUCLEOTIDE SEQUENCE [LARGE SCALE GENOMIC DNA]</scope>
</reference>
<dbReference type="SUPFAM" id="SSF116907">
    <property type="entry name" value="Hook domain"/>
    <property type="match status" value="1"/>
</dbReference>
<organism evidence="7 8">
    <name type="scientific">Denticeps clupeoides</name>
    <name type="common">denticle herring</name>
    <dbReference type="NCBI Taxonomy" id="299321"/>
    <lineage>
        <taxon>Eukaryota</taxon>
        <taxon>Metazoa</taxon>
        <taxon>Chordata</taxon>
        <taxon>Craniata</taxon>
        <taxon>Vertebrata</taxon>
        <taxon>Euteleostomi</taxon>
        <taxon>Actinopterygii</taxon>
        <taxon>Neopterygii</taxon>
        <taxon>Teleostei</taxon>
        <taxon>Clupei</taxon>
        <taxon>Clupeiformes</taxon>
        <taxon>Denticipitoidei</taxon>
        <taxon>Denticipitidae</taxon>
        <taxon>Denticeps</taxon>
    </lineage>
</organism>
<gene>
    <name evidence="7" type="primary">HOOK1</name>
</gene>
<feature type="coiled-coil region" evidence="4">
    <location>
        <begin position="118"/>
        <end position="349"/>
    </location>
</feature>
<evidence type="ECO:0000256" key="1">
    <source>
        <dbReference type="ARBA" id="ARBA00004496"/>
    </source>
</evidence>
<reference evidence="7" key="3">
    <citation type="submission" date="2025-09" db="UniProtKB">
        <authorList>
            <consortium name="Ensembl"/>
        </authorList>
    </citation>
    <scope>IDENTIFICATION</scope>
</reference>
<evidence type="ECO:0000259" key="6">
    <source>
        <dbReference type="Pfam" id="PF19047"/>
    </source>
</evidence>
<dbReference type="AlphaFoldDB" id="A0AAY4DHT3"/>
<dbReference type="Proteomes" id="UP000694580">
    <property type="component" value="Chromosome 19"/>
</dbReference>
<evidence type="ECO:0000313" key="7">
    <source>
        <dbReference type="Ensembl" id="ENSDCDP00010043846.1"/>
    </source>
</evidence>
<keyword evidence="2" id="KW-0963">Cytoplasm</keyword>
<protein>
    <submittedName>
        <fullName evidence="7">Uncharacterized protein</fullName>
    </submittedName>
</protein>
<reference evidence="7" key="2">
    <citation type="submission" date="2025-08" db="UniProtKB">
        <authorList>
            <consortium name="Ensembl"/>
        </authorList>
    </citation>
    <scope>IDENTIFICATION</scope>
</reference>